<gene>
    <name evidence="1" type="ORF">EGYM00392_LOCUS29677</name>
</gene>
<evidence type="ECO:0000313" key="1">
    <source>
        <dbReference type="EMBL" id="CAD9018565.1"/>
    </source>
</evidence>
<proteinExistence type="predicted"/>
<name>A0A7S1IP25_9EUGL</name>
<reference evidence="1" key="1">
    <citation type="submission" date="2021-01" db="EMBL/GenBank/DDBJ databases">
        <authorList>
            <person name="Corre E."/>
            <person name="Pelletier E."/>
            <person name="Niang G."/>
            <person name="Scheremetjew M."/>
            <person name="Finn R."/>
            <person name="Kale V."/>
            <person name="Holt S."/>
            <person name="Cochrane G."/>
            <person name="Meng A."/>
            <person name="Brown T."/>
            <person name="Cohen L."/>
        </authorList>
    </citation>
    <scope>NUCLEOTIDE SEQUENCE</scope>
    <source>
        <strain evidence="1">NIES-381</strain>
    </source>
</reference>
<accession>A0A7S1IP25</accession>
<dbReference type="EMBL" id="HBGA01079501">
    <property type="protein sequence ID" value="CAD9018565.1"/>
    <property type="molecule type" value="Transcribed_RNA"/>
</dbReference>
<sequence>MAPSKYPNGGLGGPSRSGSHCRCTQGNIRAAVGVSPRMAVAHRILSSMYCKLIQVCSECLLATPGILSCRDGILGVLVSSVPRSALKGLSDVSLTATTFMAAGVVCTVHCSSHGETKRKAEEVARTATGSVLPSCF</sequence>
<protein>
    <submittedName>
        <fullName evidence="1">Uncharacterized protein</fullName>
    </submittedName>
</protein>
<organism evidence="1">
    <name type="scientific">Eutreptiella gymnastica</name>
    <dbReference type="NCBI Taxonomy" id="73025"/>
    <lineage>
        <taxon>Eukaryota</taxon>
        <taxon>Discoba</taxon>
        <taxon>Euglenozoa</taxon>
        <taxon>Euglenida</taxon>
        <taxon>Spirocuta</taxon>
        <taxon>Euglenophyceae</taxon>
        <taxon>Eutreptiales</taxon>
        <taxon>Eutreptiaceae</taxon>
        <taxon>Eutreptiella</taxon>
    </lineage>
</organism>
<dbReference type="AlphaFoldDB" id="A0A7S1IP25"/>